<proteinExistence type="predicted"/>
<organism evidence="1 2">
    <name type="scientific">Pseudomonas gessardii</name>
    <dbReference type="NCBI Taxonomy" id="78544"/>
    <lineage>
        <taxon>Bacteria</taxon>
        <taxon>Pseudomonadati</taxon>
        <taxon>Pseudomonadota</taxon>
        <taxon>Gammaproteobacteria</taxon>
        <taxon>Pseudomonadales</taxon>
        <taxon>Pseudomonadaceae</taxon>
        <taxon>Pseudomonas</taxon>
    </lineage>
</organism>
<dbReference type="Proteomes" id="UP000542111">
    <property type="component" value="Unassembled WGS sequence"/>
</dbReference>
<dbReference type="AlphaFoldDB" id="A0A7Y1MSZ8"/>
<comment type="caution">
    <text evidence="1">The sequence shown here is derived from an EMBL/GenBank/DDBJ whole genome shotgun (WGS) entry which is preliminary data.</text>
</comment>
<evidence type="ECO:0000313" key="2">
    <source>
        <dbReference type="Proteomes" id="UP000542111"/>
    </source>
</evidence>
<sequence length="196" mass="22272">MPKTRDSLRYQLYRSKALRLANASTQQGYKNLKHTDAQGTDIDLTHVRFALIDRHALAAYQDWAEDAHFPWDEVATWKGREPMAFDLSLWYDEVLCGLCFANPNQSRLRIKLIRLEGRPGKSHPLKSRIASLTMIAIDHYARIIGSPLTSQAYWRVARKSNRHKKPLIRAVFCSKTISQTTNTPTPPPPPPPALAA</sequence>
<protein>
    <submittedName>
        <fullName evidence="1">Uncharacterized protein</fullName>
    </submittedName>
</protein>
<evidence type="ECO:0000313" key="1">
    <source>
        <dbReference type="EMBL" id="NNA97522.1"/>
    </source>
</evidence>
<dbReference type="RefSeq" id="WP_169898388.1">
    <property type="nucleotide sequence ID" value="NZ_JAAQYP010000036.1"/>
</dbReference>
<reference evidence="1 2" key="1">
    <citation type="journal article" date="2020" name="Front. Microbiol.">
        <title>Genetic Organization of the aprX-lipA2 Operon Affects the Proteolytic Potential of Pseudomonas Species in Milk.</title>
        <authorList>
            <person name="Maier C."/>
            <person name="Huptas C."/>
            <person name="von Neubeck M."/>
            <person name="Scherer S."/>
            <person name="Wenning M."/>
            <person name="Lucking G."/>
        </authorList>
    </citation>
    <scope>NUCLEOTIDE SEQUENCE [LARGE SCALE GENOMIC DNA]</scope>
    <source>
        <strain evidence="1 2">G4779</strain>
    </source>
</reference>
<dbReference type="EMBL" id="JAAQYP010000036">
    <property type="protein sequence ID" value="NNA97522.1"/>
    <property type="molecule type" value="Genomic_DNA"/>
</dbReference>
<accession>A0A7Y1MSZ8</accession>
<gene>
    <name evidence="1" type="ORF">HBO33_20360</name>
</gene>
<name>A0A7Y1MSZ8_9PSED</name>